<sequence>MSDELLTIRLDDETIRVPKGTTFREIIGDRKGKNGLDILLLTNDGVLAELHKTAENDCVLKSITAADRIGMDTYRRSMNLLFLKAVYDVAGKGVTPHVSLLFSNSNGYYYTIEKIGREVDASLAESIKERMLELVERKQPFLKTQQSTRTAREFFHQVGMYDKERLFRYRRVSMVNMYQVEKFKDYNYGYMVGDTGVLKYFDVTAYAEGIVLVLPKASNPTVVEPFKPFSKIFEVQQESEKWADKLGINCVADLNDKVTEGSIGHQMLVAEALQESRISDIAQQIAGRGNIKFVMIAGPSSSGKTTFSRRLSIQLSAHGMIPHPISLDDFYRDRAYCPRDENGELDFECLESLDVDLIQKTLADLLDGKEVEMPHFNFMEGKPEYRGDRLQLGPNDILVIEGIHGLNMKLCENLDQDRIFRVYLSALTQLNVDEHNYISTSDGRLIRRIVRDYRTRGTNARETIERWPSVRRGEEKYIFPNQENADVMFNSALIYELSILKVYAEPLLFQVPTDCPEYYEALRLLKFLDYFIPLPSESVPINSILREFIGGSCFDV</sequence>
<dbReference type="HOGENOM" id="CLU_023775_1_0_9"/>
<proteinExistence type="predicted"/>
<dbReference type="InterPro" id="IPR018163">
    <property type="entry name" value="Thr/Ala-tRNA-synth_IIc_edit"/>
</dbReference>
<dbReference type="Proteomes" id="UP000005753">
    <property type="component" value="Chromosome"/>
</dbReference>
<evidence type="ECO:0000313" key="2">
    <source>
        <dbReference type="EMBL" id="EIM56228.1"/>
    </source>
</evidence>
<accession>I5AR05</accession>
<dbReference type="eggNOG" id="COG0572">
    <property type="taxonomic scope" value="Bacteria"/>
</dbReference>
<name>I5AR05_EUBC6</name>
<dbReference type="InterPro" id="IPR027417">
    <property type="entry name" value="P-loop_NTPase"/>
</dbReference>
<dbReference type="CDD" id="cd02028">
    <property type="entry name" value="UMPK_like"/>
    <property type="match status" value="1"/>
</dbReference>
<dbReference type="Gene3D" id="3.40.50.300">
    <property type="entry name" value="P-loop containing nucleotide triphosphate hydrolases"/>
    <property type="match status" value="1"/>
</dbReference>
<reference evidence="2 3" key="2">
    <citation type="submission" date="2012-02" db="EMBL/GenBank/DDBJ databases">
        <title>Improved High-Quality Draft sequence of Eubacterium cellulosolvens 6.</title>
        <authorList>
            <consortium name="US DOE Joint Genome Institute"/>
            <person name="Lucas S."/>
            <person name="Han J."/>
            <person name="Lapidus A."/>
            <person name="Cheng J.-F."/>
            <person name="Goodwin L."/>
            <person name="Pitluck S."/>
            <person name="Peters L."/>
            <person name="Mikhailova N."/>
            <person name="Gu W."/>
            <person name="Detter J.C."/>
            <person name="Han C."/>
            <person name="Tapia R."/>
            <person name="Land M."/>
            <person name="Hauser L."/>
            <person name="Kyrpides N."/>
            <person name="Ivanova N."/>
            <person name="Pagani I."/>
            <person name="Johnson E."/>
            <person name="Mukhopadhyay B."/>
            <person name="Anderson I."/>
            <person name="Woyke T."/>
        </authorList>
    </citation>
    <scope>NUCLEOTIDE SEQUENCE [LARGE SCALE GENOMIC DNA]</scope>
    <source>
        <strain evidence="2 3">6</strain>
    </source>
</reference>
<evidence type="ECO:0000259" key="1">
    <source>
        <dbReference type="Pfam" id="PF00485"/>
    </source>
</evidence>
<organism evidence="2 3">
    <name type="scientific">Eubacterium cellulosolvens (strain ATCC 43171 / JCM 9499 / 6)</name>
    <name type="common">Cillobacterium cellulosolvens</name>
    <dbReference type="NCBI Taxonomy" id="633697"/>
    <lineage>
        <taxon>Bacteria</taxon>
        <taxon>Bacillati</taxon>
        <taxon>Bacillota</taxon>
        <taxon>Clostridia</taxon>
        <taxon>Eubacteriales</taxon>
        <taxon>Eubacteriaceae</taxon>
        <taxon>Eubacterium</taxon>
    </lineage>
</organism>
<reference evidence="2 3" key="1">
    <citation type="submission" date="2010-08" db="EMBL/GenBank/DDBJ databases">
        <authorList>
            <consortium name="US DOE Joint Genome Institute (JGI-PGF)"/>
            <person name="Lucas S."/>
            <person name="Copeland A."/>
            <person name="Lapidus A."/>
            <person name="Cheng J.-F."/>
            <person name="Bruce D."/>
            <person name="Goodwin L."/>
            <person name="Pitluck S."/>
            <person name="Land M.L."/>
            <person name="Hauser L."/>
            <person name="Chang Y.-J."/>
            <person name="Anderson I.J."/>
            <person name="Johnson E."/>
            <person name="Mulhopadhyay B."/>
            <person name="Kyrpides N."/>
            <person name="Woyke T.J."/>
        </authorList>
    </citation>
    <scope>NUCLEOTIDE SEQUENCE [LARGE SCALE GENOMIC DNA]</scope>
    <source>
        <strain evidence="2 3">6</strain>
    </source>
</reference>
<dbReference type="AlphaFoldDB" id="I5AR05"/>
<dbReference type="GO" id="GO:0016301">
    <property type="term" value="F:kinase activity"/>
    <property type="evidence" value="ECO:0007669"/>
    <property type="project" value="UniProtKB-KW"/>
</dbReference>
<dbReference type="SUPFAM" id="SSF52540">
    <property type="entry name" value="P-loop containing nucleoside triphosphate hydrolases"/>
    <property type="match status" value="1"/>
</dbReference>
<protein>
    <submittedName>
        <fullName evidence="2">Uridine kinase</fullName>
    </submittedName>
</protein>
<dbReference type="Gene3D" id="3.30.980.10">
    <property type="entry name" value="Threonyl-trna Synthetase, Chain A, domain 2"/>
    <property type="match status" value="1"/>
</dbReference>
<gene>
    <name evidence="2" type="ORF">EubceDRAFT1_0370</name>
</gene>
<dbReference type="GO" id="GO:0005524">
    <property type="term" value="F:ATP binding"/>
    <property type="evidence" value="ECO:0007669"/>
    <property type="project" value="InterPro"/>
</dbReference>
<keyword evidence="2" id="KW-0808">Transferase</keyword>
<evidence type="ECO:0000313" key="3">
    <source>
        <dbReference type="Proteomes" id="UP000005753"/>
    </source>
</evidence>
<keyword evidence="3" id="KW-1185">Reference proteome</keyword>
<dbReference type="InterPro" id="IPR006083">
    <property type="entry name" value="PRK/URK"/>
</dbReference>
<dbReference type="EMBL" id="CM001487">
    <property type="protein sequence ID" value="EIM56228.1"/>
    <property type="molecule type" value="Genomic_DNA"/>
</dbReference>
<keyword evidence="2" id="KW-0418">Kinase</keyword>
<dbReference type="OrthoDB" id="9764644at2"/>
<dbReference type="PANTHER" id="PTHR10285">
    <property type="entry name" value="URIDINE KINASE"/>
    <property type="match status" value="1"/>
</dbReference>
<dbReference type="STRING" id="633697.EubceDRAFT1_0370"/>
<feature type="domain" description="Phosphoribulokinase/uridine kinase" evidence="1">
    <location>
        <begin position="294"/>
        <end position="491"/>
    </location>
</feature>
<dbReference type="SUPFAM" id="SSF55186">
    <property type="entry name" value="ThrRS/AlaRS common domain"/>
    <property type="match status" value="1"/>
</dbReference>
<dbReference type="Pfam" id="PF00485">
    <property type="entry name" value="PRK"/>
    <property type="match status" value="1"/>
</dbReference>